<dbReference type="FunFam" id="2.40.110.10:FF:000001">
    <property type="entry name" value="Acyl-CoA dehydrogenase, mitochondrial"/>
    <property type="match status" value="1"/>
</dbReference>
<dbReference type="PIRSF" id="PIRSF016578">
    <property type="entry name" value="HsaA"/>
    <property type="match status" value="1"/>
</dbReference>
<evidence type="ECO:0000256" key="1">
    <source>
        <dbReference type="ARBA" id="ARBA00001974"/>
    </source>
</evidence>
<dbReference type="GO" id="GO:0009083">
    <property type="term" value="P:branched-chain amino acid catabolic process"/>
    <property type="evidence" value="ECO:0007669"/>
    <property type="project" value="UniProtKB-KW"/>
</dbReference>
<dbReference type="InterPro" id="IPR013786">
    <property type="entry name" value="AcylCoA_DH/ox_N"/>
</dbReference>
<dbReference type="InterPro" id="IPR037069">
    <property type="entry name" value="AcylCoA_DH/ox_N_sf"/>
</dbReference>
<name>A0A1G8P6H4_9MICC</name>
<dbReference type="InterPro" id="IPR046373">
    <property type="entry name" value="Acyl-CoA_Oxase/DH_mid-dom_sf"/>
</dbReference>
<feature type="domain" description="Acyl-CoA dehydrogenase/oxidase C-terminal" evidence="9">
    <location>
        <begin position="226"/>
        <end position="373"/>
    </location>
</feature>
<dbReference type="EMBL" id="FNEI01000005">
    <property type="protein sequence ID" value="SDI88094.1"/>
    <property type="molecule type" value="Genomic_DNA"/>
</dbReference>
<dbReference type="PROSITE" id="PS00073">
    <property type="entry name" value="ACYL_COA_DH_2"/>
    <property type="match status" value="1"/>
</dbReference>
<dbReference type="PROSITE" id="PS00072">
    <property type="entry name" value="ACYL_COA_DH_1"/>
    <property type="match status" value="1"/>
</dbReference>
<organism evidence="12 13">
    <name type="scientific">Arthrobacter cupressi</name>
    <dbReference type="NCBI Taxonomy" id="1045773"/>
    <lineage>
        <taxon>Bacteria</taxon>
        <taxon>Bacillati</taxon>
        <taxon>Actinomycetota</taxon>
        <taxon>Actinomycetes</taxon>
        <taxon>Micrococcales</taxon>
        <taxon>Micrococcaceae</taxon>
        <taxon>Arthrobacter</taxon>
    </lineage>
</organism>
<dbReference type="SUPFAM" id="SSF47203">
    <property type="entry name" value="Acyl-CoA dehydrogenase C-terminal domain-like"/>
    <property type="match status" value="1"/>
</dbReference>
<gene>
    <name evidence="12" type="ORF">SAMN05216555_10574</name>
</gene>
<dbReference type="RefSeq" id="WP_074588229.1">
    <property type="nucleotide sequence ID" value="NZ_FNEI01000005.1"/>
</dbReference>
<dbReference type="InterPro" id="IPR006089">
    <property type="entry name" value="Acyl-CoA_DH_CS"/>
</dbReference>
<evidence type="ECO:0008006" key="14">
    <source>
        <dbReference type="Google" id="ProtNLM"/>
    </source>
</evidence>
<dbReference type="InterPro" id="IPR052547">
    <property type="entry name" value="Mito_Isobutyryl-CoADH"/>
</dbReference>
<dbReference type="SUPFAM" id="SSF56645">
    <property type="entry name" value="Acyl-CoA dehydrogenase NM domain-like"/>
    <property type="match status" value="1"/>
</dbReference>
<evidence type="ECO:0000256" key="2">
    <source>
        <dbReference type="ARBA" id="ARBA00005109"/>
    </source>
</evidence>
<feature type="domain" description="Acyl-CoA oxidase/dehydrogenase middle" evidence="10">
    <location>
        <begin position="121"/>
        <end position="214"/>
    </location>
</feature>
<dbReference type="OrthoDB" id="2769798at2"/>
<dbReference type="InterPro" id="IPR036250">
    <property type="entry name" value="AcylCo_DH-like_C"/>
</dbReference>
<dbReference type="FunFam" id="1.20.140.10:FF:000001">
    <property type="entry name" value="Acyl-CoA dehydrogenase"/>
    <property type="match status" value="1"/>
</dbReference>
<reference evidence="13" key="1">
    <citation type="submission" date="2016-10" db="EMBL/GenBank/DDBJ databases">
        <authorList>
            <person name="Varghese N."/>
            <person name="Submissions S."/>
        </authorList>
    </citation>
    <scope>NUCLEOTIDE SEQUENCE [LARGE SCALE GENOMIC DNA]</scope>
    <source>
        <strain evidence="13">CGMCC 1.10783</strain>
    </source>
</reference>
<accession>A0A1G8P6H4</accession>
<sequence>MFELNEEQQAVVEMVRDFAATAIAPHAAEWDEHKYFPVDVLREAGGLGMGGIYVGEEFGGSGLGRMDAVLIFEELSKADPSIAAYISIHNMVAWMIDAFGNTEQRARWVPQLASMEVLGSYCLTEPGAGSDAAALTTKAVPDGDDYLLTGTKQFISGAGAAGVYVVMARTSGSGSHGITAFVVPGDAPGLSFGPNEKKMGWNAQPTRQVIFDGVRVPAADRLGEEGSGFGIAMKGLNGGRLNIGACSLGGGQAAMEKSIAYLSGRSAFGGPLIKQQALLFDIADMDTELETARTLLLRAADALERGAPDTVRLCAMAKRVATDAGFNVANKAVQLHGGYGYLSEYGLEKILRDLRVHQILEGSNEIMKLIVGRLAVEAKHG</sequence>
<evidence type="ECO:0000256" key="5">
    <source>
        <dbReference type="ARBA" id="ARBA00022630"/>
    </source>
</evidence>
<evidence type="ECO:0000256" key="4">
    <source>
        <dbReference type="ARBA" id="ARBA00022456"/>
    </source>
</evidence>
<dbReference type="Gene3D" id="1.20.140.10">
    <property type="entry name" value="Butyryl-CoA Dehydrogenase, subunit A, domain 3"/>
    <property type="match status" value="1"/>
</dbReference>
<dbReference type="InterPro" id="IPR009075">
    <property type="entry name" value="AcylCo_DH/oxidase_C"/>
</dbReference>
<keyword evidence="6 8" id="KW-0274">FAD</keyword>
<evidence type="ECO:0000259" key="10">
    <source>
        <dbReference type="Pfam" id="PF02770"/>
    </source>
</evidence>
<feature type="domain" description="Acyl-CoA dehydrogenase/oxidase N-terminal" evidence="11">
    <location>
        <begin position="5"/>
        <end position="116"/>
    </location>
</feature>
<dbReference type="Gene3D" id="1.10.540.10">
    <property type="entry name" value="Acyl-CoA dehydrogenase/oxidase, N-terminal domain"/>
    <property type="match status" value="1"/>
</dbReference>
<evidence type="ECO:0000259" key="11">
    <source>
        <dbReference type="Pfam" id="PF02771"/>
    </source>
</evidence>
<dbReference type="STRING" id="1045773.SAMN05216555_10574"/>
<dbReference type="FunFam" id="1.10.540.10:FF:000002">
    <property type="entry name" value="Acyl-CoA dehydrogenase FadE19"/>
    <property type="match status" value="1"/>
</dbReference>
<protein>
    <recommendedName>
        <fullName evidence="14">Acyl-CoA dehydrogenase</fullName>
    </recommendedName>
</protein>
<dbReference type="PANTHER" id="PTHR43831:SF1">
    <property type="entry name" value="ISOBUTYRYL-COA DEHYDROGENASE, MITOCHONDRIAL"/>
    <property type="match status" value="1"/>
</dbReference>
<comment type="pathway">
    <text evidence="2">Amino-acid degradation; L-valine degradation.</text>
</comment>
<evidence type="ECO:0000256" key="8">
    <source>
        <dbReference type="RuleBase" id="RU362125"/>
    </source>
</evidence>
<dbReference type="Pfam" id="PF02771">
    <property type="entry name" value="Acyl-CoA_dh_N"/>
    <property type="match status" value="1"/>
</dbReference>
<evidence type="ECO:0000313" key="13">
    <source>
        <dbReference type="Proteomes" id="UP000182130"/>
    </source>
</evidence>
<comment type="similarity">
    <text evidence="3 8">Belongs to the acyl-CoA dehydrogenase family.</text>
</comment>
<dbReference type="AlphaFoldDB" id="A0A1G8P6H4"/>
<dbReference type="GO" id="GO:0050660">
    <property type="term" value="F:flavin adenine dinucleotide binding"/>
    <property type="evidence" value="ECO:0007669"/>
    <property type="project" value="InterPro"/>
</dbReference>
<dbReference type="Pfam" id="PF02770">
    <property type="entry name" value="Acyl-CoA_dh_M"/>
    <property type="match status" value="1"/>
</dbReference>
<comment type="cofactor">
    <cofactor evidence="1 8">
        <name>FAD</name>
        <dbReference type="ChEBI" id="CHEBI:57692"/>
    </cofactor>
</comment>
<keyword evidence="5 8" id="KW-0285">Flavoprotein</keyword>
<proteinExistence type="inferred from homology"/>
<evidence type="ECO:0000256" key="6">
    <source>
        <dbReference type="ARBA" id="ARBA00022827"/>
    </source>
</evidence>
<dbReference type="Proteomes" id="UP000182130">
    <property type="component" value="Unassembled WGS sequence"/>
</dbReference>
<dbReference type="GO" id="GO:0003995">
    <property type="term" value="F:acyl-CoA dehydrogenase activity"/>
    <property type="evidence" value="ECO:0007669"/>
    <property type="project" value="InterPro"/>
</dbReference>
<dbReference type="Gene3D" id="2.40.110.10">
    <property type="entry name" value="Butyryl-CoA Dehydrogenase, subunit A, domain 2"/>
    <property type="match status" value="1"/>
</dbReference>
<dbReference type="Pfam" id="PF00441">
    <property type="entry name" value="Acyl-CoA_dh_1"/>
    <property type="match status" value="1"/>
</dbReference>
<dbReference type="InterPro" id="IPR009100">
    <property type="entry name" value="AcylCoA_DH/oxidase_NM_dom_sf"/>
</dbReference>
<evidence type="ECO:0000259" key="9">
    <source>
        <dbReference type="Pfam" id="PF00441"/>
    </source>
</evidence>
<evidence type="ECO:0000256" key="3">
    <source>
        <dbReference type="ARBA" id="ARBA00009347"/>
    </source>
</evidence>
<keyword evidence="13" id="KW-1185">Reference proteome</keyword>
<keyword evidence="7 8" id="KW-0560">Oxidoreductase</keyword>
<evidence type="ECO:0000313" key="12">
    <source>
        <dbReference type="EMBL" id="SDI88094.1"/>
    </source>
</evidence>
<keyword evidence="4" id="KW-0101">Branched-chain amino acid catabolism</keyword>
<dbReference type="PANTHER" id="PTHR43831">
    <property type="entry name" value="ISOBUTYRYL-COA DEHYDROGENASE"/>
    <property type="match status" value="1"/>
</dbReference>
<dbReference type="InterPro" id="IPR006091">
    <property type="entry name" value="Acyl-CoA_Oxase/DH_mid-dom"/>
</dbReference>
<evidence type="ECO:0000256" key="7">
    <source>
        <dbReference type="ARBA" id="ARBA00023002"/>
    </source>
</evidence>